<dbReference type="PANTHER" id="PTHR10067">
    <property type="entry name" value="PHOSPHATIDYLSERINE DECARBOXYLASE"/>
    <property type="match status" value="1"/>
</dbReference>
<organism evidence="6 7">
    <name type="scientific">Candidatus Phytoplasma pruni</name>
    <dbReference type="NCBI Taxonomy" id="479893"/>
    <lineage>
        <taxon>Bacteria</taxon>
        <taxon>Bacillati</taxon>
        <taxon>Mycoplasmatota</taxon>
        <taxon>Mollicutes</taxon>
        <taxon>Acholeplasmatales</taxon>
        <taxon>Acholeplasmataceae</taxon>
        <taxon>Candidatus Phytoplasma</taxon>
        <taxon>16SrIII (X-disease group)</taxon>
    </lineage>
</organism>
<dbReference type="OrthoDB" id="9802030at2"/>
<evidence type="ECO:0000256" key="5">
    <source>
        <dbReference type="SAM" id="Phobius"/>
    </source>
</evidence>
<evidence type="ECO:0000313" key="7">
    <source>
        <dbReference type="Proteomes" id="UP000037386"/>
    </source>
</evidence>
<evidence type="ECO:0000256" key="1">
    <source>
        <dbReference type="ARBA" id="ARBA00022793"/>
    </source>
</evidence>
<dbReference type="PATRIC" id="fig|479893.3.peg.499"/>
<dbReference type="Pfam" id="PF02666">
    <property type="entry name" value="PS_Dcarbxylase"/>
    <property type="match status" value="1"/>
</dbReference>
<keyword evidence="3" id="KW-0456">Lyase</keyword>
<evidence type="ECO:0000256" key="3">
    <source>
        <dbReference type="ARBA" id="ARBA00023239"/>
    </source>
</evidence>
<keyword evidence="5" id="KW-0812">Transmembrane</keyword>
<dbReference type="EMBL" id="LHCF01000013">
    <property type="protein sequence ID" value="KOR75342.1"/>
    <property type="molecule type" value="Genomic_DNA"/>
</dbReference>
<keyword evidence="2" id="KW-0865">Zymogen</keyword>
<comment type="caution">
    <text evidence="6">The sequence shown here is derived from an EMBL/GenBank/DDBJ whole genome shotgun (WGS) entry which is preliminary data.</text>
</comment>
<keyword evidence="1" id="KW-0210">Decarboxylase</keyword>
<name>A0A0M1MZM7_9MOLU</name>
<evidence type="ECO:0000313" key="6">
    <source>
        <dbReference type="EMBL" id="KOR75342.1"/>
    </source>
</evidence>
<keyword evidence="5" id="KW-0472">Membrane</keyword>
<accession>A0A0M1MZM7</accession>
<gene>
    <name evidence="6" type="primary">psd2</name>
    <name evidence="6" type="ORF">CPX_001688</name>
</gene>
<keyword evidence="4" id="KW-0670">Pyruvate</keyword>
<feature type="transmembrane region" description="Helical" evidence="5">
    <location>
        <begin position="36"/>
        <end position="54"/>
    </location>
</feature>
<dbReference type="RefSeq" id="WP_053521534.1">
    <property type="nucleotide sequence ID" value="NZ_LHCF01000013.1"/>
</dbReference>
<reference evidence="7" key="1">
    <citation type="submission" date="2015-05" db="EMBL/GenBank/DDBJ databases">
        <title>Draft genome sequence of 'Candidatus Phytoplasma Pruni' strain CX, a plant pathogenic bacterium.</title>
        <authorList>
            <person name="Lee I.-M."/>
            <person name="Bottner-Parker K.D."/>
            <person name="Shao J."/>
            <person name="Gundersen-Rindal D.E."/>
            <person name="Zhao Y."/>
            <person name="Davis R.E."/>
        </authorList>
    </citation>
    <scope>NUCLEOTIDE SEQUENCE [LARGE SCALE GENOMIC DNA]</scope>
    <source>
        <strain evidence="7">CX</strain>
    </source>
</reference>
<dbReference type="AlphaFoldDB" id="A0A0M1MZM7"/>
<dbReference type="PANTHER" id="PTHR10067:SF17">
    <property type="entry name" value="PHOSPHATIDYLSERINE DECARBOXYLASE PROENZYME 2"/>
    <property type="match status" value="1"/>
</dbReference>
<evidence type="ECO:0000256" key="4">
    <source>
        <dbReference type="ARBA" id="ARBA00023317"/>
    </source>
</evidence>
<evidence type="ECO:0000256" key="2">
    <source>
        <dbReference type="ARBA" id="ARBA00023145"/>
    </source>
</evidence>
<dbReference type="GO" id="GO:0008654">
    <property type="term" value="P:phospholipid biosynthetic process"/>
    <property type="evidence" value="ECO:0007669"/>
    <property type="project" value="InterPro"/>
</dbReference>
<proteinExistence type="predicted"/>
<keyword evidence="5" id="KW-1133">Transmembrane helix</keyword>
<sequence length="296" mass="34810">MKKIVDKKGNVLEDKITSKQQIFVYTNIEKNFWKRLFLKILVSKFVTYLASLYFKTFLSKIHISKTIKEYNIDLDLFEKQKFRSYNDFFTRKYKHLSFDRKETTFISPCEGQVSIFPIYNNSVYTIKNVDYRLSDLLKDDKLASEYLDGQLVMFRLKANDYHRYIFIDDGLLDLKVVKIKGKFHTVNPIAFKQFNVLQENTREYNILYTHNFGQVVQIEVGAMMVGKINNHEISKFVKGQEKGFFSFGGSTVVLLIKPNKVVFDQDILNNTRNNAETKINIGETIGHKIEQMLDMF</sequence>
<dbReference type="STRING" id="479893.CPX_001688"/>
<dbReference type="InterPro" id="IPR003817">
    <property type="entry name" value="PS_Dcarbxylase"/>
</dbReference>
<dbReference type="Proteomes" id="UP000037386">
    <property type="component" value="Unassembled WGS sequence"/>
</dbReference>
<protein>
    <submittedName>
        <fullName evidence="6">Phosphatidylserine decarboxylase proenzyme 2</fullName>
    </submittedName>
</protein>
<dbReference type="GO" id="GO:0004609">
    <property type="term" value="F:phosphatidylserine decarboxylase activity"/>
    <property type="evidence" value="ECO:0007669"/>
    <property type="project" value="InterPro"/>
</dbReference>